<name>A0A4D7Z364_AGRTU</name>
<evidence type="ECO:0000256" key="1">
    <source>
        <dbReference type="ARBA" id="ARBA00023015"/>
    </source>
</evidence>
<protein>
    <submittedName>
        <fullName evidence="5">FadR family transcriptional regulator</fullName>
    </submittedName>
</protein>
<accession>A0A4D7Z364</accession>
<dbReference type="SUPFAM" id="SSF46785">
    <property type="entry name" value="Winged helix' DNA-binding domain"/>
    <property type="match status" value="1"/>
</dbReference>
<dbReference type="CDD" id="cd07377">
    <property type="entry name" value="WHTH_GntR"/>
    <property type="match status" value="1"/>
</dbReference>
<dbReference type="SMART" id="SM00345">
    <property type="entry name" value="HTH_GNTR"/>
    <property type="match status" value="1"/>
</dbReference>
<dbReference type="PANTHER" id="PTHR43537">
    <property type="entry name" value="TRANSCRIPTIONAL REGULATOR, GNTR FAMILY"/>
    <property type="match status" value="1"/>
</dbReference>
<keyword evidence="2" id="KW-0238">DNA-binding</keyword>
<dbReference type="InterPro" id="IPR008920">
    <property type="entry name" value="TF_FadR/GntR_C"/>
</dbReference>
<dbReference type="Gene3D" id="1.10.10.10">
    <property type="entry name" value="Winged helix-like DNA-binding domain superfamily/Winged helix DNA-binding domain"/>
    <property type="match status" value="1"/>
</dbReference>
<evidence type="ECO:0000259" key="4">
    <source>
        <dbReference type="PROSITE" id="PS50949"/>
    </source>
</evidence>
<dbReference type="GO" id="GO:0003700">
    <property type="term" value="F:DNA-binding transcription factor activity"/>
    <property type="evidence" value="ECO:0007669"/>
    <property type="project" value="InterPro"/>
</dbReference>
<dbReference type="InterPro" id="IPR036388">
    <property type="entry name" value="WH-like_DNA-bd_sf"/>
</dbReference>
<sequence length="255" mass="27978">MGGAMHIIDKAPFLDAPRGSAVERLIANIQRMISDRNLAFGDALPTERELGLMLGASRNTVREALQYLRAYGVIDIRPKTGAVLTNRQSHAVDRLMTLHHAISPASFREVQGFRKVVETAAGEIVLLRAAQSDLDALDAANRRVRESVGVEEAAVNDFVFHDLLVQLAGNSVLHASYLSQRNAMLEIMRIGKGNRPIHDATYTAHQEIIDALRARDRLAFSYLLSRHLDFGLRFIEAKDGVSEDVDGAGGVDEGV</sequence>
<dbReference type="PROSITE" id="PS50949">
    <property type="entry name" value="HTH_GNTR"/>
    <property type="match status" value="1"/>
</dbReference>
<dbReference type="SUPFAM" id="SSF48008">
    <property type="entry name" value="GntR ligand-binding domain-like"/>
    <property type="match status" value="1"/>
</dbReference>
<dbReference type="Pfam" id="PF00392">
    <property type="entry name" value="GntR"/>
    <property type="match status" value="1"/>
</dbReference>
<keyword evidence="1" id="KW-0805">Transcription regulation</keyword>
<evidence type="ECO:0000256" key="2">
    <source>
        <dbReference type="ARBA" id="ARBA00023125"/>
    </source>
</evidence>
<dbReference type="Gene3D" id="1.20.120.530">
    <property type="entry name" value="GntR ligand-binding domain-like"/>
    <property type="match status" value="1"/>
</dbReference>
<dbReference type="SMART" id="SM00895">
    <property type="entry name" value="FCD"/>
    <property type="match status" value="1"/>
</dbReference>
<proteinExistence type="predicted"/>
<reference evidence="5 6" key="1">
    <citation type="submission" date="2019-04" db="EMBL/GenBank/DDBJ databases">
        <title>Complete genome sequence of Agrobacterium tumefaciens CFBP7129.</title>
        <authorList>
            <person name="Haryono M."/>
            <person name="Lin Y.-C."/>
            <person name="Lai E.-M."/>
            <person name="Kuo C.-H."/>
        </authorList>
    </citation>
    <scope>NUCLEOTIDE SEQUENCE [LARGE SCALE GENOMIC DNA]</scope>
    <source>
        <strain evidence="5 6">CFBP7129</strain>
    </source>
</reference>
<dbReference type="EMBL" id="CP039923">
    <property type="protein sequence ID" value="QCL97023.1"/>
    <property type="molecule type" value="Genomic_DNA"/>
</dbReference>
<dbReference type="Proteomes" id="UP000298649">
    <property type="component" value="Chromosome linear"/>
</dbReference>
<organism evidence="5 6">
    <name type="scientific">Agrobacterium tumefaciens</name>
    <dbReference type="NCBI Taxonomy" id="358"/>
    <lineage>
        <taxon>Bacteria</taxon>
        <taxon>Pseudomonadati</taxon>
        <taxon>Pseudomonadota</taxon>
        <taxon>Alphaproteobacteria</taxon>
        <taxon>Hyphomicrobiales</taxon>
        <taxon>Rhizobiaceae</taxon>
        <taxon>Rhizobium/Agrobacterium group</taxon>
        <taxon>Agrobacterium</taxon>
        <taxon>Agrobacterium tumefaciens complex</taxon>
    </lineage>
</organism>
<dbReference type="GO" id="GO:0003677">
    <property type="term" value="F:DNA binding"/>
    <property type="evidence" value="ECO:0007669"/>
    <property type="project" value="UniProtKB-KW"/>
</dbReference>
<evidence type="ECO:0000256" key="3">
    <source>
        <dbReference type="ARBA" id="ARBA00023163"/>
    </source>
</evidence>
<dbReference type="PRINTS" id="PR00035">
    <property type="entry name" value="HTHGNTR"/>
</dbReference>
<dbReference type="InterPro" id="IPR036390">
    <property type="entry name" value="WH_DNA-bd_sf"/>
</dbReference>
<dbReference type="PANTHER" id="PTHR43537:SF24">
    <property type="entry name" value="GLUCONATE OPERON TRANSCRIPTIONAL REPRESSOR"/>
    <property type="match status" value="1"/>
</dbReference>
<dbReference type="InterPro" id="IPR011711">
    <property type="entry name" value="GntR_C"/>
</dbReference>
<keyword evidence="3" id="KW-0804">Transcription</keyword>
<feature type="domain" description="HTH gntR-type" evidence="4">
    <location>
        <begin position="19"/>
        <end position="87"/>
    </location>
</feature>
<dbReference type="Pfam" id="PF07729">
    <property type="entry name" value="FCD"/>
    <property type="match status" value="1"/>
</dbReference>
<gene>
    <name evidence="5" type="ORF">CFBP7129_23060</name>
</gene>
<evidence type="ECO:0000313" key="5">
    <source>
        <dbReference type="EMBL" id="QCL97023.1"/>
    </source>
</evidence>
<evidence type="ECO:0000313" key="6">
    <source>
        <dbReference type="Proteomes" id="UP000298649"/>
    </source>
</evidence>
<dbReference type="AlphaFoldDB" id="A0A4D7Z364"/>
<dbReference type="InterPro" id="IPR000524">
    <property type="entry name" value="Tscrpt_reg_HTH_GntR"/>
</dbReference>